<reference evidence="1" key="1">
    <citation type="submission" date="2023-04" db="EMBL/GenBank/DDBJ databases">
        <title>Draft Genome sequencing of Naganishia species isolated from polar environments using Oxford Nanopore Technology.</title>
        <authorList>
            <person name="Leo P."/>
            <person name="Venkateswaran K."/>
        </authorList>
    </citation>
    <scope>NUCLEOTIDE SEQUENCE</scope>
    <source>
        <strain evidence="1">MNA-CCFEE 5425</strain>
    </source>
</reference>
<gene>
    <name evidence="1" type="ORF">QFC22_003285</name>
</gene>
<dbReference type="EMBL" id="JASBWU010000008">
    <property type="protein sequence ID" value="KAJ9119576.1"/>
    <property type="molecule type" value="Genomic_DNA"/>
</dbReference>
<evidence type="ECO:0000313" key="1">
    <source>
        <dbReference type="EMBL" id="KAJ9119576.1"/>
    </source>
</evidence>
<accession>A0ACC2X938</accession>
<proteinExistence type="predicted"/>
<keyword evidence="2" id="KW-1185">Reference proteome</keyword>
<evidence type="ECO:0000313" key="2">
    <source>
        <dbReference type="Proteomes" id="UP001243375"/>
    </source>
</evidence>
<organism evidence="1 2">
    <name type="scientific">Naganishia vaughanmartiniae</name>
    <dbReference type="NCBI Taxonomy" id="1424756"/>
    <lineage>
        <taxon>Eukaryota</taxon>
        <taxon>Fungi</taxon>
        <taxon>Dikarya</taxon>
        <taxon>Basidiomycota</taxon>
        <taxon>Agaricomycotina</taxon>
        <taxon>Tremellomycetes</taxon>
        <taxon>Filobasidiales</taxon>
        <taxon>Filobasidiaceae</taxon>
        <taxon>Naganishia</taxon>
    </lineage>
</organism>
<protein>
    <submittedName>
        <fullName evidence="1">Uncharacterized protein</fullName>
    </submittedName>
</protein>
<name>A0ACC2X938_9TREE</name>
<dbReference type="Proteomes" id="UP001243375">
    <property type="component" value="Unassembled WGS sequence"/>
</dbReference>
<comment type="caution">
    <text evidence="1">The sequence shown here is derived from an EMBL/GenBank/DDBJ whole genome shotgun (WGS) entry which is preliminary data.</text>
</comment>
<sequence>MERTETVHDAGPHALNLKVMRISRPRLASAQTPYVELKNGSSGAIGTTFRASLVEKDKQNSTLLRNLLPQSNADDTSVLDDIPLSAVLLLPEAVGTISLGESFRSIITLSNDSAAPVRAPRIIAEIQTNTRKVEVKRKEGTAGVLEKDAHLETIAEWEMQELGMTVLNVTVSYETSAGRKEFTRYYKFNVTAPLAIKTKTHLPSAVNALFSPTVRERVYLEVVVQNIINTPIAFTSINFLPVPGITVVEAPASTSYQVEGEERKSTLLSTFEGPAELLQPGNTRQLLYVLAPAPRPEFPKSSLFLPHLTPGQMLPLGKLDLSWSGPHGESGHLMTSILGRRAPPVSPVLSLRLPTSEPAAEERPLLDVDVTILGWDKERLRRGEYATMKLRLALRSSMPVTDENRIIYIGYQWLVNKKVKPPPKPETPVVNTPVPLEPTPTRSLLSQASRFPHLLPSRLSRPATPISPATVPGTPAPTPLSRQLSNTSDASAKPTPHPAAPAVFPPRPYLDVVDDGRERQPFDGLIEFSGTSLEITQVELKDLETTPVVRDESPRTSIDGSQVLPPPPPPKTKHQPEGFVDFEILFMPMAPGVGFTEGLRILQIYDRKDLVKGGGRTLAEFPTLGEVWIESW</sequence>